<dbReference type="EnsemblMetazoa" id="SMAR015767-RA">
    <property type="protein sequence ID" value="SMAR015767-PA"/>
    <property type="gene ID" value="SMAR015767"/>
</dbReference>
<evidence type="ECO:0000259" key="2">
    <source>
        <dbReference type="PROSITE" id="PS50097"/>
    </source>
</evidence>
<reference evidence="4" key="1">
    <citation type="submission" date="2011-05" db="EMBL/GenBank/DDBJ databases">
        <authorList>
            <person name="Richards S.R."/>
            <person name="Qu J."/>
            <person name="Jiang H."/>
            <person name="Jhangiani S.N."/>
            <person name="Agravi P."/>
            <person name="Goodspeed R."/>
            <person name="Gross S."/>
            <person name="Mandapat C."/>
            <person name="Jackson L."/>
            <person name="Mathew T."/>
            <person name="Pu L."/>
            <person name="Thornton R."/>
            <person name="Saada N."/>
            <person name="Wilczek-Boney K.B."/>
            <person name="Lee S."/>
            <person name="Kovar C."/>
            <person name="Wu Y."/>
            <person name="Scherer S.E."/>
            <person name="Worley K.C."/>
            <person name="Muzny D.M."/>
            <person name="Gibbs R."/>
        </authorList>
    </citation>
    <scope>NUCLEOTIDE SEQUENCE</scope>
    <source>
        <strain evidence="4">Brora</strain>
    </source>
</reference>
<dbReference type="Proteomes" id="UP000014500">
    <property type="component" value="Unassembled WGS sequence"/>
</dbReference>
<dbReference type="AlphaFoldDB" id="T1JPJ0"/>
<keyword evidence="4" id="KW-1185">Reference proteome</keyword>
<dbReference type="PANTHER" id="PTHR24413">
    <property type="entry name" value="SPECKLE-TYPE POZ PROTEIN"/>
    <property type="match status" value="1"/>
</dbReference>
<dbReference type="SUPFAM" id="SSF54695">
    <property type="entry name" value="POZ domain"/>
    <property type="match status" value="1"/>
</dbReference>
<dbReference type="PROSITE" id="PS50097">
    <property type="entry name" value="BTB"/>
    <property type="match status" value="1"/>
</dbReference>
<dbReference type="STRING" id="126957.T1JPJ0"/>
<dbReference type="Pfam" id="PF00651">
    <property type="entry name" value="BTB"/>
    <property type="match status" value="1"/>
</dbReference>
<accession>T1JPJ0</accession>
<dbReference type="SMART" id="SM00225">
    <property type="entry name" value="BTB"/>
    <property type="match status" value="1"/>
</dbReference>
<evidence type="ECO:0000313" key="3">
    <source>
        <dbReference type="EnsemblMetazoa" id="SMAR015767-PA"/>
    </source>
</evidence>
<dbReference type="HOGENOM" id="CLU_015509_0_0_1"/>
<feature type="region of interest" description="Disordered" evidence="1">
    <location>
        <begin position="460"/>
        <end position="486"/>
    </location>
</feature>
<dbReference type="Gene3D" id="1.10.8.10">
    <property type="entry name" value="DNA helicase RuvA subunit, C-terminal domain"/>
    <property type="match status" value="1"/>
</dbReference>
<dbReference type="Gene3D" id="3.30.710.10">
    <property type="entry name" value="Potassium Channel Kv1.1, Chain A"/>
    <property type="match status" value="1"/>
</dbReference>
<dbReference type="InterPro" id="IPR037189">
    <property type="entry name" value="HBS1-like_N_sf"/>
</dbReference>
<reference evidence="3" key="2">
    <citation type="submission" date="2015-02" db="UniProtKB">
        <authorList>
            <consortium name="EnsemblMetazoa"/>
        </authorList>
    </citation>
    <scope>IDENTIFICATION</scope>
</reference>
<dbReference type="eggNOG" id="KOG1987">
    <property type="taxonomic scope" value="Eukaryota"/>
</dbReference>
<dbReference type="InterPro" id="IPR000210">
    <property type="entry name" value="BTB/POZ_dom"/>
</dbReference>
<dbReference type="PhylomeDB" id="T1JPJ0"/>
<evidence type="ECO:0000313" key="4">
    <source>
        <dbReference type="Proteomes" id="UP000014500"/>
    </source>
</evidence>
<dbReference type="SUPFAM" id="SSF109732">
    <property type="entry name" value="HBS1-like domain"/>
    <property type="match status" value="1"/>
</dbReference>
<evidence type="ECO:0000256" key="1">
    <source>
        <dbReference type="SAM" id="MobiDB-lite"/>
    </source>
</evidence>
<sequence length="808" mass="91406">MNPPMISPSLFLVLLKKDIFPIYLLYQRVEKSFKVHKTILMLNGVGMDLNQRPLPLSGLPDDVLCTILHYIYSECLPDDLTEETARNTQRALIKVPGFSRLSELCEIFLKNTALKQQIDSLVSDMHACANRIIDYFNGKGINEPNGSPPGGIDNLRSNPAKLCLIVKQAIRESAVAGAKLLLVCDLYSKRKHELSRQERHDIIKNAKSSLPEFMDQLRKFLEVIRQTFGDLCSSQRQNIACYLVPEIESTLDLVSELAVDTKSALEHMINVSGPGDKSGCPERNKRIVGEVLSRSLKNVSETREKKKYALHMRELMKLKSFNEKITISFTNLLQKRENFNDMTSANKVRSIANNLACLDEVHNIVLYLLFAVTMQVCWQIPVFLLRLEEIMSALKHKLTWKEWKYYFKLGTSKVAWMLQKLVSHRSMLFKVVLQACDLVQRDQFTQSMIALGLLEVTQPSDTSASSRPVTQPNAKPTSNQLNLVDSLSSPPLARNSSLARQAGQLFRHGQATDMVFEIESVQDETDTVIDHTGGEPVNRSTRQREVQTYEIHAHRVIVAARCDWFRRALLSGMKESIDRKIIIHDTNLTIFRLFLEYLYEGQVETSKLSIDQLADIMLLCDQFEVDTLKQICEQALLSHIDKRSALFLLGIADQLNVKSLRGAALYFVAMNPDIIDSEVFFQLPEEVQSEVEVELAKMEPWCVESGRVEKALQKSGSFLPAVSPSSVSSSLEEVEEMTANLRLTKREPLSDSSSLEELPLTQDSTRLEACIAQLRDIVGSDVKHEELVRISLAADYDANRALNFFYAS</sequence>
<dbReference type="CDD" id="cd18186">
    <property type="entry name" value="BTB_POZ_ZBTB_KLHL-like"/>
    <property type="match status" value="2"/>
</dbReference>
<proteinExistence type="predicted"/>
<protein>
    <recommendedName>
        <fullName evidence="2">BTB domain-containing protein</fullName>
    </recommendedName>
</protein>
<dbReference type="EMBL" id="JH431789">
    <property type="status" value="NOT_ANNOTATED_CDS"/>
    <property type="molecule type" value="Genomic_DNA"/>
</dbReference>
<organism evidence="3 4">
    <name type="scientific">Strigamia maritima</name>
    <name type="common">European centipede</name>
    <name type="synonym">Geophilus maritimus</name>
    <dbReference type="NCBI Taxonomy" id="126957"/>
    <lineage>
        <taxon>Eukaryota</taxon>
        <taxon>Metazoa</taxon>
        <taxon>Ecdysozoa</taxon>
        <taxon>Arthropoda</taxon>
        <taxon>Myriapoda</taxon>
        <taxon>Chilopoda</taxon>
        <taxon>Pleurostigmophora</taxon>
        <taxon>Geophilomorpha</taxon>
        <taxon>Linotaeniidae</taxon>
        <taxon>Strigamia</taxon>
    </lineage>
</organism>
<dbReference type="InterPro" id="IPR011333">
    <property type="entry name" value="SKP1/BTB/POZ_sf"/>
</dbReference>
<dbReference type="OMA" id="RHLCEPP"/>
<feature type="domain" description="BTB" evidence="2">
    <location>
        <begin position="546"/>
        <end position="607"/>
    </location>
</feature>
<name>T1JPJ0_STRMM</name>